<dbReference type="AlphaFoldDB" id="A0A1N7J237"/>
<evidence type="ECO:0000313" key="13">
    <source>
        <dbReference type="Proteomes" id="UP000186292"/>
    </source>
</evidence>
<evidence type="ECO:0000259" key="11">
    <source>
        <dbReference type="Pfam" id="PF00909"/>
    </source>
</evidence>
<evidence type="ECO:0000256" key="3">
    <source>
        <dbReference type="ARBA" id="ARBA00022448"/>
    </source>
</evidence>
<dbReference type="PANTHER" id="PTHR43029:SF10">
    <property type="entry name" value="AMMONIUM TRANSPORTER MEP2"/>
    <property type="match status" value="1"/>
</dbReference>
<dbReference type="Proteomes" id="UP000186292">
    <property type="component" value="Unassembled WGS sequence"/>
</dbReference>
<feature type="transmembrane region" description="Helical" evidence="9">
    <location>
        <begin position="16"/>
        <end position="36"/>
    </location>
</feature>
<feature type="transmembrane region" description="Helical" evidence="9">
    <location>
        <begin position="344"/>
        <end position="363"/>
    </location>
</feature>
<dbReference type="Gene3D" id="1.10.3430.10">
    <property type="entry name" value="Ammonium transporter AmtB like domains"/>
    <property type="match status" value="1"/>
</dbReference>
<dbReference type="Pfam" id="PF00909">
    <property type="entry name" value="Ammonium_transp"/>
    <property type="match status" value="1"/>
</dbReference>
<feature type="transmembrane region" description="Helical" evidence="9">
    <location>
        <begin position="286"/>
        <end position="307"/>
    </location>
</feature>
<keyword evidence="4 9" id="KW-0812">Transmembrane</keyword>
<keyword evidence="6 9" id="KW-0472">Membrane</keyword>
<evidence type="ECO:0000256" key="6">
    <source>
        <dbReference type="ARBA" id="ARBA00023136"/>
    </source>
</evidence>
<feature type="transmembrane region" description="Helical" evidence="9">
    <location>
        <begin position="226"/>
        <end position="246"/>
    </location>
</feature>
<dbReference type="SUPFAM" id="SSF111352">
    <property type="entry name" value="Ammonium transporter"/>
    <property type="match status" value="1"/>
</dbReference>
<comment type="subcellular location">
    <subcellularLocation>
        <location evidence="9">Cell membrane</location>
        <topology evidence="9">Multi-pass membrane protein</topology>
    </subcellularLocation>
    <subcellularLocation>
        <location evidence="1">Membrane</location>
        <topology evidence="1">Multi-pass membrane protein</topology>
    </subcellularLocation>
</comment>
<dbReference type="InterPro" id="IPR018047">
    <property type="entry name" value="Ammonium_transpt_CS"/>
</dbReference>
<dbReference type="PANTHER" id="PTHR43029">
    <property type="entry name" value="AMMONIUM TRANSPORTER MEP2"/>
    <property type="match status" value="1"/>
</dbReference>
<keyword evidence="7 9" id="KW-0924">Ammonia transport</keyword>
<evidence type="ECO:0000256" key="10">
    <source>
        <dbReference type="SAM" id="MobiDB-lite"/>
    </source>
</evidence>
<dbReference type="EMBL" id="FTOF01000003">
    <property type="protein sequence ID" value="SIS43307.1"/>
    <property type="molecule type" value="Genomic_DNA"/>
</dbReference>
<dbReference type="OrthoDB" id="9814202at2"/>
<proteinExistence type="inferred from homology"/>
<dbReference type="NCBIfam" id="TIGR00836">
    <property type="entry name" value="amt"/>
    <property type="match status" value="1"/>
</dbReference>
<keyword evidence="5 9" id="KW-1133">Transmembrane helix</keyword>
<comment type="similarity">
    <text evidence="2 9">Belongs to the ammonia transporter channel (TC 1.A.11.2) family.</text>
</comment>
<keyword evidence="3 9" id="KW-0813">Transport</keyword>
<gene>
    <name evidence="12" type="ORF">SAMN05444817_103157</name>
</gene>
<dbReference type="InterPro" id="IPR024041">
    <property type="entry name" value="NH4_transpt_AmtB-like_dom"/>
</dbReference>
<feature type="domain" description="Ammonium transporter AmtB-like" evidence="11">
    <location>
        <begin position="17"/>
        <end position="432"/>
    </location>
</feature>
<keyword evidence="13" id="KW-1185">Reference proteome</keyword>
<evidence type="ECO:0000256" key="9">
    <source>
        <dbReference type="RuleBase" id="RU362002"/>
    </source>
</evidence>
<name>A0A1N7J237_9CORY</name>
<dbReference type="RefSeq" id="WP_143313842.1">
    <property type="nucleotide sequence ID" value="NZ_CP046976.1"/>
</dbReference>
<feature type="transmembrane region" description="Helical" evidence="9">
    <location>
        <begin position="258"/>
        <end position="279"/>
    </location>
</feature>
<dbReference type="PROSITE" id="PS01219">
    <property type="entry name" value="AMMONIUM_TRANSP"/>
    <property type="match status" value="1"/>
</dbReference>
<feature type="transmembrane region" description="Helical" evidence="9">
    <location>
        <begin position="48"/>
        <end position="66"/>
    </location>
</feature>
<evidence type="ECO:0000313" key="12">
    <source>
        <dbReference type="EMBL" id="SIS43307.1"/>
    </source>
</evidence>
<evidence type="ECO:0000256" key="7">
    <source>
        <dbReference type="ARBA" id="ARBA00023177"/>
    </source>
</evidence>
<dbReference type="GO" id="GO:0008519">
    <property type="term" value="F:ammonium channel activity"/>
    <property type="evidence" value="ECO:0007669"/>
    <property type="project" value="InterPro"/>
</dbReference>
<feature type="transmembrane region" description="Helical" evidence="9">
    <location>
        <begin position="186"/>
        <end position="214"/>
    </location>
</feature>
<dbReference type="GO" id="GO:0005886">
    <property type="term" value="C:plasma membrane"/>
    <property type="evidence" value="ECO:0007669"/>
    <property type="project" value="UniProtKB-SubCell"/>
</dbReference>
<feature type="transmembrane region" description="Helical" evidence="9">
    <location>
        <begin position="140"/>
        <end position="166"/>
    </location>
</feature>
<protein>
    <recommendedName>
        <fullName evidence="8 9">Ammonium transporter</fullName>
    </recommendedName>
</protein>
<evidence type="ECO:0000256" key="1">
    <source>
        <dbReference type="ARBA" id="ARBA00004141"/>
    </source>
</evidence>
<evidence type="ECO:0000256" key="2">
    <source>
        <dbReference type="ARBA" id="ARBA00005887"/>
    </source>
</evidence>
<dbReference type="STRING" id="1161099.SAMN05444817_103157"/>
<evidence type="ECO:0000256" key="5">
    <source>
        <dbReference type="ARBA" id="ARBA00022989"/>
    </source>
</evidence>
<dbReference type="InterPro" id="IPR001905">
    <property type="entry name" value="Ammonium_transpt"/>
</dbReference>
<feature type="transmembrane region" description="Helical" evidence="9">
    <location>
        <begin position="114"/>
        <end position="133"/>
    </location>
</feature>
<feature type="region of interest" description="Disordered" evidence="10">
    <location>
        <begin position="435"/>
        <end position="487"/>
    </location>
</feature>
<sequence length="487" mass="51094">MKVMPEQTATMAGSTSWMLVSAALVLLMTPALSLFYGGMSSRRSVLNMMMMSFTALGVVPVVYVLWGWSESYGSQSVAGLFANPFEFFGLRNSIVDANGAYIEGANGYANVVDIVFQLTFAVISAAIISGAIASRVKIGAWIAFVVAWVTLVYFPLAHMVWGGGILGEGEKSLSALLFGHENGEAAIVPIDFAGGTVVHISAGTAAFVLALVIGRRQGFPQSNSRPHNLPLVMIGAALLWFGWAGFNGGSAFAADGLAGLAWLNTVAAAAAAMLGWLAVERLRDGYATSLGASSGLVAGLVAITPAAGDISPVSSLVLGFIGGIFACFGVGLKYTFNYDDSLDVVGVHLVAGIWGTVGVAFFADQSGIFTGGGADGWKLLVVQTLIALVAMLLSGVITLLIALAIKHTIGWRITRQQEFEGIDYSMHRETGYDFGGPGMRPGGLPASNKPAADLGLNESREHHEPHSRKAGTTQKKEVATHEKEIER</sequence>
<feature type="transmembrane region" description="Helical" evidence="9">
    <location>
        <begin position="313"/>
        <end position="332"/>
    </location>
</feature>
<feature type="transmembrane region" description="Helical" evidence="9">
    <location>
        <begin position="383"/>
        <end position="405"/>
    </location>
</feature>
<organism evidence="12 13">
    <name type="scientific">Corynebacterium appendicis CIP 107643</name>
    <dbReference type="NCBI Taxonomy" id="1161099"/>
    <lineage>
        <taxon>Bacteria</taxon>
        <taxon>Bacillati</taxon>
        <taxon>Actinomycetota</taxon>
        <taxon>Actinomycetes</taxon>
        <taxon>Mycobacteriales</taxon>
        <taxon>Corynebacteriaceae</taxon>
        <taxon>Corynebacterium</taxon>
    </lineage>
</organism>
<dbReference type="InterPro" id="IPR029020">
    <property type="entry name" value="Ammonium/urea_transptr"/>
</dbReference>
<feature type="compositionally biased region" description="Basic and acidic residues" evidence="10">
    <location>
        <begin position="474"/>
        <end position="487"/>
    </location>
</feature>
<reference evidence="13" key="1">
    <citation type="submission" date="2017-01" db="EMBL/GenBank/DDBJ databases">
        <authorList>
            <person name="Varghese N."/>
            <person name="Submissions S."/>
        </authorList>
    </citation>
    <scope>NUCLEOTIDE SEQUENCE [LARGE SCALE GENOMIC DNA]</scope>
    <source>
        <strain evidence="13">DSM 44531</strain>
    </source>
</reference>
<evidence type="ECO:0000256" key="4">
    <source>
        <dbReference type="ARBA" id="ARBA00022692"/>
    </source>
</evidence>
<accession>A0A1N7J237</accession>
<evidence type="ECO:0000256" key="8">
    <source>
        <dbReference type="ARBA" id="ARBA00050025"/>
    </source>
</evidence>